<name>A0A8X6SKC9_TRICX</name>
<comment type="caution">
    <text evidence="2">The sequence shown here is derived from an EMBL/GenBank/DDBJ whole genome shotgun (WGS) entry which is preliminary data.</text>
</comment>
<protein>
    <submittedName>
        <fullName evidence="2">Dimer_Tnp_hAT domain-containing protein</fullName>
    </submittedName>
</protein>
<evidence type="ECO:0000313" key="2">
    <source>
        <dbReference type="EMBL" id="GFY13801.1"/>
    </source>
</evidence>
<sequence length="107" mass="12174">MRGIGGGDLIADAFNYLKKLGYAILATFASTYAFETLFLEMNNIKDFLRNPLADDSNSTCILLKVTSYDPDIGYMSSNLQQQKFRSVTLTFTSMQCKMYFFVVNKEF</sequence>
<keyword evidence="1" id="KW-0472">Membrane</keyword>
<dbReference type="EMBL" id="BMAU01021324">
    <property type="protein sequence ID" value="GFY13801.1"/>
    <property type="molecule type" value="Genomic_DNA"/>
</dbReference>
<keyword evidence="1" id="KW-1133">Transmembrane helix</keyword>
<dbReference type="Proteomes" id="UP000887159">
    <property type="component" value="Unassembled WGS sequence"/>
</dbReference>
<reference evidence="2" key="1">
    <citation type="submission" date="2020-08" db="EMBL/GenBank/DDBJ databases">
        <title>Multicomponent nature underlies the extraordinary mechanical properties of spider dragline silk.</title>
        <authorList>
            <person name="Kono N."/>
            <person name="Nakamura H."/>
            <person name="Mori M."/>
            <person name="Yoshida Y."/>
            <person name="Ohtoshi R."/>
            <person name="Malay A.D."/>
            <person name="Moran D.A.P."/>
            <person name="Tomita M."/>
            <person name="Numata K."/>
            <person name="Arakawa K."/>
        </authorList>
    </citation>
    <scope>NUCLEOTIDE SEQUENCE</scope>
</reference>
<accession>A0A8X6SKC9</accession>
<dbReference type="AlphaFoldDB" id="A0A8X6SKC9"/>
<keyword evidence="1" id="KW-0812">Transmembrane</keyword>
<gene>
    <name evidence="2" type="primary">AVEN_114702_1</name>
    <name evidence="2" type="ORF">TNCV_985731</name>
</gene>
<proteinExistence type="predicted"/>
<keyword evidence="3" id="KW-1185">Reference proteome</keyword>
<evidence type="ECO:0000256" key="1">
    <source>
        <dbReference type="SAM" id="Phobius"/>
    </source>
</evidence>
<feature type="transmembrane region" description="Helical" evidence="1">
    <location>
        <begin position="20"/>
        <end position="39"/>
    </location>
</feature>
<evidence type="ECO:0000313" key="3">
    <source>
        <dbReference type="Proteomes" id="UP000887159"/>
    </source>
</evidence>
<organism evidence="2 3">
    <name type="scientific">Trichonephila clavipes</name>
    <name type="common">Golden silk orbweaver</name>
    <name type="synonym">Nephila clavipes</name>
    <dbReference type="NCBI Taxonomy" id="2585209"/>
    <lineage>
        <taxon>Eukaryota</taxon>
        <taxon>Metazoa</taxon>
        <taxon>Ecdysozoa</taxon>
        <taxon>Arthropoda</taxon>
        <taxon>Chelicerata</taxon>
        <taxon>Arachnida</taxon>
        <taxon>Araneae</taxon>
        <taxon>Araneomorphae</taxon>
        <taxon>Entelegynae</taxon>
        <taxon>Araneoidea</taxon>
        <taxon>Nephilidae</taxon>
        <taxon>Trichonephila</taxon>
    </lineage>
</organism>